<dbReference type="Pfam" id="PF22725">
    <property type="entry name" value="GFO_IDH_MocA_C3"/>
    <property type="match status" value="1"/>
</dbReference>
<dbReference type="PANTHER" id="PTHR43377:SF6">
    <property type="entry name" value="GFO_IDH_MOCA-LIKE OXIDOREDUCTASE N-TERMINAL DOMAIN-CONTAINING PROTEIN"/>
    <property type="match status" value="1"/>
</dbReference>
<dbReference type="SUPFAM" id="SSF55347">
    <property type="entry name" value="Glyceraldehyde-3-phosphate dehydrogenase-like, C-terminal domain"/>
    <property type="match status" value="1"/>
</dbReference>
<dbReference type="Gene3D" id="3.30.360.10">
    <property type="entry name" value="Dihydrodipicolinate Reductase, domain 2"/>
    <property type="match status" value="1"/>
</dbReference>
<dbReference type="InterPro" id="IPR036291">
    <property type="entry name" value="NAD(P)-bd_dom_sf"/>
</dbReference>
<dbReference type="Proteomes" id="UP000239425">
    <property type="component" value="Unassembled WGS sequence"/>
</dbReference>
<dbReference type="EMBL" id="PHHC01000134">
    <property type="protein sequence ID" value="PPE03167.1"/>
    <property type="molecule type" value="Genomic_DNA"/>
</dbReference>
<dbReference type="Pfam" id="PF01408">
    <property type="entry name" value="GFO_IDH_MocA"/>
    <property type="match status" value="1"/>
</dbReference>
<dbReference type="Gene3D" id="3.40.50.720">
    <property type="entry name" value="NAD(P)-binding Rossmann-like Domain"/>
    <property type="match status" value="1"/>
</dbReference>
<organism evidence="3 4">
    <name type="scientific">Holospora curviuscula</name>
    <dbReference type="NCBI Taxonomy" id="1082868"/>
    <lineage>
        <taxon>Bacteria</taxon>
        <taxon>Pseudomonadati</taxon>
        <taxon>Pseudomonadota</taxon>
        <taxon>Alphaproteobacteria</taxon>
        <taxon>Holosporales</taxon>
        <taxon>Holosporaceae</taxon>
        <taxon>Holospora</taxon>
    </lineage>
</organism>
<feature type="domain" description="GFO/IDH/MocA-like oxidoreductase" evidence="2">
    <location>
        <begin position="123"/>
        <end position="232"/>
    </location>
</feature>
<evidence type="ECO:0000259" key="1">
    <source>
        <dbReference type="Pfam" id="PF01408"/>
    </source>
</evidence>
<keyword evidence="4" id="KW-1185">Reference proteome</keyword>
<dbReference type="OrthoDB" id="9800846at2"/>
<reference evidence="3 4" key="1">
    <citation type="submission" date="2017-11" db="EMBL/GenBank/DDBJ databases">
        <title>Comparative genomic analysis of Holospora spp., intranuclear symbionts of paramecia.</title>
        <authorList>
            <person name="Garushyants S.K."/>
            <person name="Beliavskaya A."/>
            <person name="Malko D.B."/>
            <person name="Logacheva M.D."/>
            <person name="Rautian M.S."/>
            <person name="Gelfand M.S."/>
        </authorList>
    </citation>
    <scope>NUCLEOTIDE SEQUENCE [LARGE SCALE GENOMIC DNA]</scope>
    <source>
        <strain evidence="4">02AZ16</strain>
    </source>
</reference>
<gene>
    <name evidence="3" type="ORF">HCUR_01393</name>
</gene>
<dbReference type="AlphaFoldDB" id="A0A2S5R798"/>
<dbReference type="InterPro" id="IPR055170">
    <property type="entry name" value="GFO_IDH_MocA-like_dom"/>
</dbReference>
<dbReference type="RefSeq" id="WP_104207306.1">
    <property type="nucleotide sequence ID" value="NZ_PHHC01000134.1"/>
</dbReference>
<dbReference type="GO" id="GO:0000166">
    <property type="term" value="F:nucleotide binding"/>
    <property type="evidence" value="ECO:0007669"/>
    <property type="project" value="InterPro"/>
</dbReference>
<proteinExistence type="predicted"/>
<dbReference type="InterPro" id="IPR000683">
    <property type="entry name" value="Gfo/Idh/MocA-like_OxRdtase_N"/>
</dbReference>
<evidence type="ECO:0000313" key="4">
    <source>
        <dbReference type="Proteomes" id="UP000239425"/>
    </source>
</evidence>
<accession>A0A2S5R798</accession>
<protein>
    <submittedName>
        <fullName evidence="3">Putative oxidoreductase YhhX</fullName>
    </submittedName>
</protein>
<evidence type="ECO:0000259" key="2">
    <source>
        <dbReference type="Pfam" id="PF22725"/>
    </source>
</evidence>
<dbReference type="PANTHER" id="PTHR43377">
    <property type="entry name" value="BILIVERDIN REDUCTASE A"/>
    <property type="match status" value="1"/>
</dbReference>
<feature type="domain" description="Gfo/Idh/MocA-like oxidoreductase N-terminal" evidence="1">
    <location>
        <begin position="2"/>
        <end position="115"/>
    </location>
</feature>
<dbReference type="InterPro" id="IPR051450">
    <property type="entry name" value="Gfo/Idh/MocA_Oxidoreductases"/>
</dbReference>
<dbReference type="SUPFAM" id="SSF51735">
    <property type="entry name" value="NAD(P)-binding Rossmann-fold domains"/>
    <property type="match status" value="1"/>
</dbReference>
<name>A0A2S5R798_9PROT</name>
<comment type="caution">
    <text evidence="3">The sequence shown here is derived from an EMBL/GenBank/DDBJ whole genome shotgun (WGS) entry which is preliminary data.</text>
</comment>
<evidence type="ECO:0000313" key="3">
    <source>
        <dbReference type="EMBL" id="PPE03167.1"/>
    </source>
</evidence>
<sequence length="313" mass="35022">MIAVVGCGLWGTNILRTLSEMRVLEAICDEDSTCSSNRSQCFQVPALTFPQILENDRIQGVVLSIPAPLHAKMALLVLSSGKHVWIEKPMALNLQDAKNICALADENNLQVLVGHVIRYHGAFEKMVTLIHAQEIGEILYIDCIRNNWGRVCPWEKDALWSLGVHDISLVLSLMAQRPVKALRYVQSCVQGGDQGMLLLKFKNGVHARIFSSWCYPIKEQRCVVVGSQGSLVFDDMNPDGQELRLLRHDILKNPPFLSSQTSLILEYDYHTLPLRRQCEAFVKAISTGTPVLTPGQEALWGIEILTTAQEIMF</sequence>